<feature type="transmembrane region" description="Helical" evidence="1">
    <location>
        <begin position="354"/>
        <end position="371"/>
    </location>
</feature>
<keyword evidence="1" id="KW-0472">Membrane</keyword>
<reference evidence="2" key="1">
    <citation type="submission" date="2021-08" db="EMBL/GenBank/DDBJ databases">
        <title>Hoeflea bacterium WL0058 sp. nov., isolated from the sediment.</title>
        <authorList>
            <person name="Wang L."/>
            <person name="Zhang D."/>
        </authorList>
    </citation>
    <scope>NUCLEOTIDE SEQUENCE</scope>
    <source>
        <strain evidence="2">WL0058</strain>
    </source>
</reference>
<feature type="transmembrane region" description="Helical" evidence="1">
    <location>
        <begin position="184"/>
        <end position="201"/>
    </location>
</feature>
<dbReference type="AlphaFoldDB" id="A0AAE3D2J5"/>
<feature type="transmembrane region" description="Helical" evidence="1">
    <location>
        <begin position="324"/>
        <end position="342"/>
    </location>
</feature>
<feature type="transmembrane region" description="Helical" evidence="1">
    <location>
        <begin position="284"/>
        <end position="303"/>
    </location>
</feature>
<accession>A0AAE3D2J5</accession>
<dbReference type="PANTHER" id="PTHR38592:SF3">
    <property type="entry name" value="BLL4819 PROTEIN"/>
    <property type="match status" value="1"/>
</dbReference>
<dbReference type="Pfam" id="PF10129">
    <property type="entry name" value="OpgC_C"/>
    <property type="match status" value="1"/>
</dbReference>
<feature type="transmembrane region" description="Helical" evidence="1">
    <location>
        <begin position="160"/>
        <end position="177"/>
    </location>
</feature>
<comment type="caution">
    <text evidence="2">The sequence shown here is derived from an EMBL/GenBank/DDBJ whole genome shotgun (WGS) entry which is preliminary data.</text>
</comment>
<keyword evidence="1" id="KW-0812">Transmembrane</keyword>
<protein>
    <submittedName>
        <fullName evidence="2">OpgC domain-containing protein</fullName>
    </submittedName>
</protein>
<feature type="transmembrane region" description="Helical" evidence="1">
    <location>
        <begin position="245"/>
        <end position="264"/>
    </location>
</feature>
<name>A0AAE3D2J5_9HYPH</name>
<dbReference type="InterPro" id="IPR014550">
    <property type="entry name" value="UCP028704_OpgC"/>
</dbReference>
<sequence>MTDAAHGPHAGRNVVSLSRDAANRNTSIDVIRALCLIMIFVNHVPGNPLERLTTKNFGFSDAAEIFVLLSGVSAAYAYGAKYGQGARLVTTLKIWRRSGVLYVAHLATTLATLGIFCFLATVYARPELLEAINIAPVIAEPATALVGVVTLGHQLGYNNILPVYAVMLLLLPIFLAIGKRSLTMMVALSGSIWIFSGWYRIGFPNYPNDGVWFLNPLSWQFLFVIGIAAALYLRRGGELPARLDLIIGCIAYLVLSFAWVRIPLWGVDASFDLPAVLTGFDKTFLSLPRLLHVLAAGYLIAMIPQLNQVFRLSARNPLAVLGRHALPVFLLGTLLAMAAQAWRIAHGSTALSDIAIVCGGTMLLFALAWFLEWHRELSGNRSAARSGQIRDLGLSTLVARGD</sequence>
<dbReference type="RefSeq" id="WP_220229402.1">
    <property type="nucleotide sequence ID" value="NZ_JAICBX010000003.1"/>
</dbReference>
<feature type="transmembrane region" description="Helical" evidence="1">
    <location>
        <begin position="100"/>
        <end position="124"/>
    </location>
</feature>
<dbReference type="PANTHER" id="PTHR38592">
    <property type="entry name" value="BLL4819 PROTEIN"/>
    <property type="match status" value="1"/>
</dbReference>
<keyword evidence="1" id="KW-1133">Transmembrane helix</keyword>
<feature type="transmembrane region" description="Helical" evidence="1">
    <location>
        <begin position="57"/>
        <end position="79"/>
    </location>
</feature>
<dbReference type="PIRSF" id="PIRSF028704">
    <property type="entry name" value="UPC028704"/>
    <property type="match status" value="1"/>
</dbReference>
<dbReference type="EMBL" id="JAICBX010000003">
    <property type="protein sequence ID" value="MBW8638663.1"/>
    <property type="molecule type" value="Genomic_DNA"/>
</dbReference>
<evidence type="ECO:0000256" key="1">
    <source>
        <dbReference type="SAM" id="Phobius"/>
    </source>
</evidence>
<feature type="transmembrane region" description="Helical" evidence="1">
    <location>
        <begin position="213"/>
        <end position="233"/>
    </location>
</feature>
<organism evidence="2 3">
    <name type="scientific">Flavimaribacter sediminis</name>
    <dbReference type="NCBI Taxonomy" id="2865987"/>
    <lineage>
        <taxon>Bacteria</taxon>
        <taxon>Pseudomonadati</taxon>
        <taxon>Pseudomonadota</taxon>
        <taxon>Alphaproteobacteria</taxon>
        <taxon>Hyphomicrobiales</taxon>
        <taxon>Rhizobiaceae</taxon>
        <taxon>Flavimaribacter</taxon>
    </lineage>
</organism>
<evidence type="ECO:0000313" key="3">
    <source>
        <dbReference type="Proteomes" id="UP001196509"/>
    </source>
</evidence>
<evidence type="ECO:0000313" key="2">
    <source>
        <dbReference type="EMBL" id="MBW8638663.1"/>
    </source>
</evidence>
<dbReference type="Proteomes" id="UP001196509">
    <property type="component" value="Unassembled WGS sequence"/>
</dbReference>
<gene>
    <name evidence="2" type="primary">opgC</name>
    <name evidence="2" type="ORF">K1W69_15815</name>
</gene>
<proteinExistence type="predicted"/>
<keyword evidence="3" id="KW-1185">Reference proteome</keyword>